<dbReference type="GO" id="GO:0005782">
    <property type="term" value="C:peroxisomal matrix"/>
    <property type="evidence" value="ECO:0007669"/>
    <property type="project" value="EnsemblFungi"/>
</dbReference>
<dbReference type="eggNOG" id="ENOG502QT3R">
    <property type="taxonomic scope" value="Eukaryota"/>
</dbReference>
<dbReference type="Gene3D" id="3.40.50.1820">
    <property type="entry name" value="alpha/beta hydrolase"/>
    <property type="match status" value="1"/>
</dbReference>
<feature type="domain" description="AB hydrolase-1" evidence="1">
    <location>
        <begin position="61"/>
        <end position="330"/>
    </location>
</feature>
<dbReference type="GeneID" id="11531267"/>
<dbReference type="AlphaFoldDB" id="G8BT96"/>
<dbReference type="RefSeq" id="XP_003685558.1">
    <property type="nucleotide sequence ID" value="XM_003685510.1"/>
</dbReference>
<evidence type="ECO:0000259" key="1">
    <source>
        <dbReference type="Pfam" id="PF12697"/>
    </source>
</evidence>
<dbReference type="GO" id="GO:0019433">
    <property type="term" value="P:triglyceride catabolic process"/>
    <property type="evidence" value="ECO:0007669"/>
    <property type="project" value="EnsemblFungi"/>
</dbReference>
<dbReference type="EMBL" id="HE612860">
    <property type="protein sequence ID" value="CCE63124.1"/>
    <property type="molecule type" value="Genomic_DNA"/>
</dbReference>
<dbReference type="GO" id="GO:0004806">
    <property type="term" value="F:triacylglycerol lipase activity"/>
    <property type="evidence" value="ECO:0007669"/>
    <property type="project" value="EnsemblFungi"/>
</dbReference>
<dbReference type="STRING" id="1071381.G8BT96"/>
<dbReference type="PANTHER" id="PTHR43194">
    <property type="entry name" value="HYDROLASE ALPHA/BETA FOLD FAMILY"/>
    <property type="match status" value="1"/>
</dbReference>
<proteinExistence type="predicted"/>
<gene>
    <name evidence="2" type="primary">TPHA0E00280</name>
    <name evidence="2" type="ordered locus">TPHA_0E00280</name>
</gene>
<dbReference type="KEGG" id="tpf:TPHA_0E00280"/>
<keyword evidence="3" id="KW-1185">Reference proteome</keyword>
<dbReference type="OrthoDB" id="94039at2759"/>
<evidence type="ECO:0000313" key="3">
    <source>
        <dbReference type="Proteomes" id="UP000005666"/>
    </source>
</evidence>
<dbReference type="Proteomes" id="UP000005666">
    <property type="component" value="Chromosome 5"/>
</dbReference>
<sequence length="386" mass="44813">MVNVYKDKFIHQTKVMDAVHPRMQNDATISPEIDRLKIVYDLFTLKPAYQNKNSLYKVNMIFLHGSGMNRHIWEYYLPNLLVDKNDHITLNKVINMDQVTHGDSAVINDGKLGVGYVWTDGARDACKIAEHEFLETNINEKAIYVNIVVGHSMGGHQALFCGILNPYLFDLIFCIEPVVLQPTISNDKGYTKVNPSFFRALNSRIKDTFENEQEYEQFIRTKSFFNNTKPEILDMFIETEKMLLPDGTVKKKMRREQEMLCYLTLHPGATWLIENLHNIKVPVIAINGEIAKWAPKENFEILKQKIPNFEEIIVEKGDHLLNIELPDTVIKHLNEMTKKHILTKTHQENRVLKNLSKEERNKIFEKNFQTLLNERVGKGKVTLAKF</sequence>
<evidence type="ECO:0000313" key="2">
    <source>
        <dbReference type="EMBL" id="CCE63124.1"/>
    </source>
</evidence>
<dbReference type="InterPro" id="IPR050228">
    <property type="entry name" value="Carboxylesterase_BioH"/>
</dbReference>
<dbReference type="InterPro" id="IPR000073">
    <property type="entry name" value="AB_hydrolase_1"/>
</dbReference>
<dbReference type="HOGENOM" id="CLU_061432_0_0_1"/>
<accession>G8BT96</accession>
<dbReference type="PANTHER" id="PTHR43194:SF2">
    <property type="entry name" value="PEROXISOMAL MEMBRANE PROTEIN LPX1"/>
    <property type="match status" value="1"/>
</dbReference>
<protein>
    <recommendedName>
        <fullName evidence="1">AB hydrolase-1 domain-containing protein</fullName>
    </recommendedName>
</protein>
<dbReference type="SUPFAM" id="SSF53474">
    <property type="entry name" value="alpha/beta-Hydrolases"/>
    <property type="match status" value="1"/>
</dbReference>
<name>G8BT96_TETPH</name>
<reference evidence="2 3" key="1">
    <citation type="journal article" date="2011" name="Proc. Natl. Acad. Sci. U.S.A.">
        <title>Evolutionary erosion of yeast sex chromosomes by mating-type switching accidents.</title>
        <authorList>
            <person name="Gordon J.L."/>
            <person name="Armisen D."/>
            <person name="Proux-Wera E."/>
            <person name="Oheigeartaigh S.S."/>
            <person name="Byrne K.P."/>
            <person name="Wolfe K.H."/>
        </authorList>
    </citation>
    <scope>NUCLEOTIDE SEQUENCE [LARGE SCALE GENOMIC DNA]</scope>
    <source>
        <strain evidence="3">ATCC 24235 / CBS 4417 / NBRC 1672 / NRRL Y-8282 / UCD 70-5</strain>
    </source>
</reference>
<dbReference type="InterPro" id="IPR029058">
    <property type="entry name" value="AB_hydrolase_fold"/>
</dbReference>
<organism evidence="2 3">
    <name type="scientific">Tetrapisispora phaffii (strain ATCC 24235 / CBS 4417 / NBRC 1672 / NRRL Y-8282 / UCD 70-5)</name>
    <name type="common">Yeast</name>
    <name type="synonym">Fabospora phaffii</name>
    <dbReference type="NCBI Taxonomy" id="1071381"/>
    <lineage>
        <taxon>Eukaryota</taxon>
        <taxon>Fungi</taxon>
        <taxon>Dikarya</taxon>
        <taxon>Ascomycota</taxon>
        <taxon>Saccharomycotina</taxon>
        <taxon>Saccharomycetes</taxon>
        <taxon>Saccharomycetales</taxon>
        <taxon>Saccharomycetaceae</taxon>
        <taxon>Tetrapisispora</taxon>
    </lineage>
</organism>
<dbReference type="OMA" id="DQVTHGD"/>
<dbReference type="Pfam" id="PF12697">
    <property type="entry name" value="Abhydrolase_6"/>
    <property type="match status" value="1"/>
</dbReference>